<organism evidence="3 4">
    <name type="scientific">Tessaracoccus bendigoensis DSM 12906</name>
    <dbReference type="NCBI Taxonomy" id="1123357"/>
    <lineage>
        <taxon>Bacteria</taxon>
        <taxon>Bacillati</taxon>
        <taxon>Actinomycetota</taxon>
        <taxon>Actinomycetes</taxon>
        <taxon>Propionibacteriales</taxon>
        <taxon>Propionibacteriaceae</taxon>
        <taxon>Tessaracoccus</taxon>
    </lineage>
</organism>
<proteinExistence type="predicted"/>
<dbReference type="Proteomes" id="UP000184512">
    <property type="component" value="Unassembled WGS sequence"/>
</dbReference>
<sequence>MDERPPRPTHTDLRAYKQLEKTRLESVLAEAKVWRNGYAMLASGAGATVALVGVRLGESTPWGWRLALTGFLGGGLIFVAWALWLVLTIEGGRRSATIELRELIAKHNSFTMYEVWQADAALKRLARSKWMAGVGALLCFLGLITTLWVPSPAPAGVPTAVGSVAPSGIAPSASPAPVASASSPSPVPTVS</sequence>
<name>A0A1M6K6I0_9ACTN</name>
<keyword evidence="4" id="KW-1185">Reference proteome</keyword>
<dbReference type="EMBL" id="FQZG01000057">
    <property type="protein sequence ID" value="SHJ54578.1"/>
    <property type="molecule type" value="Genomic_DNA"/>
</dbReference>
<evidence type="ECO:0000313" key="3">
    <source>
        <dbReference type="EMBL" id="SHJ54578.1"/>
    </source>
</evidence>
<dbReference type="RefSeq" id="WP_073189254.1">
    <property type="nucleotide sequence ID" value="NZ_FQZG01000057.1"/>
</dbReference>
<keyword evidence="2" id="KW-0472">Membrane</keyword>
<reference evidence="3 4" key="1">
    <citation type="submission" date="2016-11" db="EMBL/GenBank/DDBJ databases">
        <authorList>
            <person name="Jaros S."/>
            <person name="Januszkiewicz K."/>
            <person name="Wedrychowicz H."/>
        </authorList>
    </citation>
    <scope>NUCLEOTIDE SEQUENCE [LARGE SCALE GENOMIC DNA]</scope>
    <source>
        <strain evidence="3 4">DSM 12906</strain>
    </source>
</reference>
<feature type="region of interest" description="Disordered" evidence="1">
    <location>
        <begin position="169"/>
        <end position="191"/>
    </location>
</feature>
<evidence type="ECO:0000256" key="2">
    <source>
        <dbReference type="SAM" id="Phobius"/>
    </source>
</evidence>
<feature type="transmembrane region" description="Helical" evidence="2">
    <location>
        <begin position="62"/>
        <end position="87"/>
    </location>
</feature>
<gene>
    <name evidence="3" type="ORF">SAMN02745244_02744</name>
</gene>
<keyword evidence="2" id="KW-1133">Transmembrane helix</keyword>
<evidence type="ECO:0000313" key="4">
    <source>
        <dbReference type="Proteomes" id="UP000184512"/>
    </source>
</evidence>
<protein>
    <submittedName>
        <fullName evidence="3">Uncharacterized protein</fullName>
    </submittedName>
</protein>
<dbReference type="AlphaFoldDB" id="A0A1M6K6I0"/>
<feature type="transmembrane region" description="Helical" evidence="2">
    <location>
        <begin position="38"/>
        <end position="56"/>
    </location>
</feature>
<evidence type="ECO:0000256" key="1">
    <source>
        <dbReference type="SAM" id="MobiDB-lite"/>
    </source>
</evidence>
<feature type="transmembrane region" description="Helical" evidence="2">
    <location>
        <begin position="130"/>
        <end position="149"/>
    </location>
</feature>
<accession>A0A1M6K6I0</accession>
<dbReference type="OrthoDB" id="4233829at2"/>
<keyword evidence="2" id="KW-0812">Transmembrane</keyword>
<dbReference type="STRING" id="1123357.SAMN02745244_02744"/>